<accession>A0A8X8G528</accession>
<dbReference type="RefSeq" id="WP_215886174.1">
    <property type="nucleotide sequence ID" value="NZ_CP134225.1"/>
</dbReference>
<sequence length="94" mass="10338">MANLQHIAEKVVKLVRSGKGSDGLLVALGYLIDEVDIDPDMKEWVNDSSGFDIERAIGEAACVNQEYLSTFFMRVSETRNVGGLSVYLDESGPR</sequence>
<organism evidence="1 2">
    <name type="scientific">Acidithiobacillus ferridurans</name>
    <dbReference type="NCBI Taxonomy" id="1232575"/>
    <lineage>
        <taxon>Bacteria</taxon>
        <taxon>Pseudomonadati</taxon>
        <taxon>Pseudomonadota</taxon>
        <taxon>Acidithiobacillia</taxon>
        <taxon>Acidithiobacillales</taxon>
        <taxon>Acidithiobacillaceae</taxon>
        <taxon>Acidithiobacillus</taxon>
    </lineage>
</organism>
<evidence type="ECO:0000313" key="2">
    <source>
        <dbReference type="Proteomes" id="UP000887300"/>
    </source>
</evidence>
<name>A0A8X8G528_ACIFI</name>
<proteinExistence type="predicted"/>
<comment type="caution">
    <text evidence="1">The sequence shown here is derived from an EMBL/GenBank/DDBJ whole genome shotgun (WGS) entry which is preliminary data.</text>
</comment>
<dbReference type="EMBL" id="JABBHS010000191">
    <property type="protein sequence ID" value="MBU2722816.1"/>
    <property type="molecule type" value="Genomic_DNA"/>
</dbReference>
<protein>
    <submittedName>
        <fullName evidence="1">Uncharacterized protein</fullName>
    </submittedName>
</protein>
<dbReference type="AlphaFoldDB" id="A0A8X8G528"/>
<reference evidence="1" key="1">
    <citation type="journal article" date="2021" name="ISME J.">
        <title>Genomic evolution of the class Acidithiobacillia: deep-branching Proteobacteria living in extreme acidic conditions.</title>
        <authorList>
            <person name="Moya-Beltran A."/>
            <person name="Beard S."/>
            <person name="Rojas-Villalobos C."/>
            <person name="Issotta F."/>
            <person name="Gallardo Y."/>
            <person name="Ulloa R."/>
            <person name="Giaveno A."/>
            <person name="Degli Esposti M."/>
            <person name="Johnson D.B."/>
            <person name="Quatrini R."/>
        </authorList>
    </citation>
    <scope>NUCLEOTIDE SEQUENCE</scope>
    <source>
        <strain evidence="1">DSM 583</strain>
    </source>
</reference>
<dbReference type="Proteomes" id="UP000887300">
    <property type="component" value="Unassembled WGS sequence"/>
</dbReference>
<evidence type="ECO:0000313" key="1">
    <source>
        <dbReference type="EMBL" id="MBU2722816.1"/>
    </source>
</evidence>
<gene>
    <name evidence="1" type="ORF">HF568_06260</name>
</gene>